<evidence type="ECO:0000313" key="1">
    <source>
        <dbReference type="EMBL" id="MCU6723863.1"/>
    </source>
</evidence>
<name>A0ABT2SHC5_9FIRM</name>
<keyword evidence="2" id="KW-1185">Reference proteome</keyword>
<evidence type="ECO:0008006" key="3">
    <source>
        <dbReference type="Google" id="ProtNLM"/>
    </source>
</evidence>
<accession>A0ABT2SHC5</accession>
<gene>
    <name evidence="1" type="ORF">OCV47_00585</name>
</gene>
<dbReference type="EMBL" id="JAOQKE010000001">
    <property type="protein sequence ID" value="MCU6723863.1"/>
    <property type="molecule type" value="Genomic_DNA"/>
</dbReference>
<dbReference type="Proteomes" id="UP001652338">
    <property type="component" value="Unassembled WGS sequence"/>
</dbReference>
<proteinExistence type="predicted"/>
<comment type="caution">
    <text evidence="1">The sequence shown here is derived from an EMBL/GenBank/DDBJ whole genome shotgun (WGS) entry which is preliminary data.</text>
</comment>
<sequence>MALINEVYEYIENKYKPNEPIFLAELDIPDMKPVSVRQQMKKLTEEGRLKRFDAGIYYIPKKSMFRSGSTLSIDEVIRKKYLQDGVNRCGYVGGILFANQLGLTTQVPALYEVYTNKATTEYRETKLANLRVILRKPYCEIDTENAETLQFLDLIKEVVDISEVDGEELTKRLLGYMKKKNIGFESMKPFLPYYPDRIYKNMYEVGLLNGVSA</sequence>
<evidence type="ECO:0000313" key="2">
    <source>
        <dbReference type="Proteomes" id="UP001652338"/>
    </source>
</evidence>
<reference evidence="1 2" key="1">
    <citation type="journal article" date="2021" name="ISME Commun">
        <title>Automated analysis of genomic sequences facilitates high-throughput and comprehensive description of bacteria.</title>
        <authorList>
            <person name="Hitch T.C.A."/>
        </authorList>
    </citation>
    <scope>NUCLEOTIDE SEQUENCE [LARGE SCALE GENOMIC DNA]</scope>
    <source>
        <strain evidence="1 2">Sanger_29</strain>
    </source>
</reference>
<dbReference type="RefSeq" id="WP_262653041.1">
    <property type="nucleotide sequence ID" value="NZ_JAOQKE010000001.1"/>
</dbReference>
<protein>
    <recommendedName>
        <fullName evidence="3">Transcriptional regulator, AbiEi antitoxin, Type IV TA system</fullName>
    </recommendedName>
</protein>
<organism evidence="1 2">
    <name type="scientific">Muricoprocola aceti</name>
    <dbReference type="NCBI Taxonomy" id="2981772"/>
    <lineage>
        <taxon>Bacteria</taxon>
        <taxon>Bacillati</taxon>
        <taxon>Bacillota</taxon>
        <taxon>Clostridia</taxon>
        <taxon>Lachnospirales</taxon>
        <taxon>Lachnospiraceae</taxon>
        <taxon>Muricoprocola</taxon>
    </lineage>
</organism>